<dbReference type="Pfam" id="PF17827">
    <property type="entry name" value="PrmC_N"/>
    <property type="match status" value="1"/>
</dbReference>
<comment type="caution">
    <text evidence="8">The sequence shown here is derived from an EMBL/GenBank/DDBJ whole genome shotgun (WGS) entry which is preliminary data.</text>
</comment>
<dbReference type="PANTHER" id="PTHR18895:SF74">
    <property type="entry name" value="MTRF1L RELEASE FACTOR GLUTAMINE METHYLTRANSFERASE"/>
    <property type="match status" value="1"/>
</dbReference>
<evidence type="ECO:0000313" key="8">
    <source>
        <dbReference type="EMBL" id="GFR38693.1"/>
    </source>
</evidence>
<keyword evidence="3 4" id="KW-0949">S-adenosyl-L-methionine</keyword>
<dbReference type="EC" id="2.1.1.297" evidence="4"/>
<gene>
    <name evidence="4" type="primary">prmC</name>
    <name evidence="8" type="ORF">PRECH8_19890</name>
</gene>
<feature type="binding site" evidence="4">
    <location>
        <position position="171"/>
    </location>
    <ligand>
        <name>S-adenosyl-L-methionine</name>
        <dbReference type="ChEBI" id="CHEBI:59789"/>
    </ligand>
</feature>
<dbReference type="InterPro" id="IPR002052">
    <property type="entry name" value="DNA_methylase_N6_adenine_CS"/>
</dbReference>
<dbReference type="Gene3D" id="1.10.8.10">
    <property type="entry name" value="DNA helicase RuvA subunit, C-terminal domain"/>
    <property type="match status" value="1"/>
</dbReference>
<feature type="compositionally biased region" description="Low complexity" evidence="5">
    <location>
        <begin position="239"/>
        <end position="258"/>
    </location>
</feature>
<dbReference type="Gene3D" id="3.40.50.150">
    <property type="entry name" value="Vaccinia Virus protein VP39"/>
    <property type="match status" value="1"/>
</dbReference>
<dbReference type="InterPro" id="IPR041698">
    <property type="entry name" value="Methyltransf_25"/>
</dbReference>
<comment type="catalytic activity">
    <reaction evidence="4">
        <text>L-glutaminyl-[peptide chain release factor] + S-adenosyl-L-methionine = N(5)-methyl-L-glutaminyl-[peptide chain release factor] + S-adenosyl-L-homocysteine + H(+)</text>
        <dbReference type="Rhea" id="RHEA:42896"/>
        <dbReference type="Rhea" id="RHEA-COMP:10271"/>
        <dbReference type="Rhea" id="RHEA-COMP:10272"/>
        <dbReference type="ChEBI" id="CHEBI:15378"/>
        <dbReference type="ChEBI" id="CHEBI:30011"/>
        <dbReference type="ChEBI" id="CHEBI:57856"/>
        <dbReference type="ChEBI" id="CHEBI:59789"/>
        <dbReference type="ChEBI" id="CHEBI:61891"/>
        <dbReference type="EC" id="2.1.1.297"/>
    </reaction>
</comment>
<evidence type="ECO:0000259" key="6">
    <source>
        <dbReference type="Pfam" id="PF13649"/>
    </source>
</evidence>
<dbReference type="Proteomes" id="UP000654993">
    <property type="component" value="Unassembled WGS sequence"/>
</dbReference>
<dbReference type="InterPro" id="IPR019874">
    <property type="entry name" value="RF_methyltr_PrmC"/>
</dbReference>
<dbReference type="EMBL" id="BMAQ01000022">
    <property type="protein sequence ID" value="GFR38693.1"/>
    <property type="molecule type" value="Genomic_DNA"/>
</dbReference>
<evidence type="ECO:0000256" key="3">
    <source>
        <dbReference type="ARBA" id="ARBA00022691"/>
    </source>
</evidence>
<protein>
    <recommendedName>
        <fullName evidence="4">Release factor glutamine methyltransferase</fullName>
        <shortName evidence="4">RF MTase</shortName>
        <ecNumber evidence="4">2.1.1.297</ecNumber>
    </recommendedName>
    <alternativeName>
        <fullName evidence="4">N5-glutamine methyltransferase PrmC</fullName>
    </alternativeName>
    <alternativeName>
        <fullName evidence="4">Protein-(glutamine-N5) MTase PrmC</fullName>
    </alternativeName>
    <alternativeName>
        <fullName evidence="4">Protein-glutamine N-methyltransferase PrmC</fullName>
    </alternativeName>
</protein>
<dbReference type="CDD" id="cd02440">
    <property type="entry name" value="AdoMet_MTases"/>
    <property type="match status" value="1"/>
</dbReference>
<accession>A0A916VG87</accession>
<dbReference type="GO" id="GO:0102559">
    <property type="term" value="F:peptide chain release factor N(5)-glutamine methyltransferase activity"/>
    <property type="evidence" value="ECO:0007669"/>
    <property type="project" value="UniProtKB-EC"/>
</dbReference>
<evidence type="ECO:0000256" key="1">
    <source>
        <dbReference type="ARBA" id="ARBA00022603"/>
    </source>
</evidence>
<dbReference type="InterPro" id="IPR029063">
    <property type="entry name" value="SAM-dependent_MTases_sf"/>
</dbReference>
<name>A0A916VG87_9BACL</name>
<dbReference type="Pfam" id="PF13649">
    <property type="entry name" value="Methyltransf_25"/>
    <property type="match status" value="1"/>
</dbReference>
<comment type="similarity">
    <text evidence="4">Belongs to the protein N5-glutamine methyltransferase family. PrmC subfamily.</text>
</comment>
<evidence type="ECO:0000256" key="5">
    <source>
        <dbReference type="SAM" id="MobiDB-lite"/>
    </source>
</evidence>
<dbReference type="GO" id="GO:0003676">
    <property type="term" value="F:nucleic acid binding"/>
    <property type="evidence" value="ECO:0007669"/>
    <property type="project" value="InterPro"/>
</dbReference>
<dbReference type="AlphaFoldDB" id="A0A916VG87"/>
<dbReference type="InterPro" id="IPR050320">
    <property type="entry name" value="N5-glutamine_MTase"/>
</dbReference>
<feature type="binding site" evidence="4">
    <location>
        <position position="270"/>
    </location>
    <ligand>
        <name>S-adenosyl-L-methionine</name>
        <dbReference type="ChEBI" id="CHEBI:59789"/>
    </ligand>
</feature>
<reference evidence="8" key="1">
    <citation type="submission" date="2020-08" db="EMBL/GenBank/DDBJ databases">
        <authorList>
            <person name="Uke A."/>
            <person name="Chhe C."/>
            <person name="Baramee S."/>
            <person name="Kosugi A."/>
        </authorList>
    </citation>
    <scope>NUCLEOTIDE SEQUENCE</scope>
    <source>
        <strain evidence="8">DA-C8</strain>
    </source>
</reference>
<dbReference type="InterPro" id="IPR004556">
    <property type="entry name" value="HemK-like"/>
</dbReference>
<comment type="function">
    <text evidence="4">Methylates the class 1 translation termination release factors RF1/PrfA and RF2/PrfB on the glutamine residue of the universally conserved GGQ motif.</text>
</comment>
<feature type="compositionally biased region" description="Low complexity" evidence="5">
    <location>
        <begin position="208"/>
        <end position="228"/>
    </location>
</feature>
<feature type="region of interest" description="Disordered" evidence="5">
    <location>
        <begin position="208"/>
        <end position="258"/>
    </location>
</feature>
<evidence type="ECO:0000256" key="2">
    <source>
        <dbReference type="ARBA" id="ARBA00022679"/>
    </source>
</evidence>
<dbReference type="RefSeq" id="WP_200966932.1">
    <property type="nucleotide sequence ID" value="NZ_BMAQ01000022.1"/>
</dbReference>
<keyword evidence="9" id="KW-1185">Reference proteome</keyword>
<comment type="caution">
    <text evidence="4">Lacks conserved residue(s) required for the propagation of feature annotation.</text>
</comment>
<dbReference type="NCBIfam" id="TIGR00536">
    <property type="entry name" value="hemK_fam"/>
    <property type="match status" value="1"/>
</dbReference>
<sequence>MKSSENRNGTGNQTTRKRTVREAYRWASSLLLRGGIEDADRHAEWLVQEVLGWDRTQFLLRWDEPFPLEKEAELEQMAERRLKGEPLQYIIGEQEFYGLPFRVNPAVLIPRPETELLVEEVIKRGKAWGAGGTAAAPAEAPLRVIDVGTGSGAIAVTLAVKCPAWQITATDISAAALETARGNAARHGVMDRITWVQGDLLSPWLAADGSSGSSGSNGSNALDGSSASEELQGSKESDGLSGSNGPNRSNRSNGSNGSMAPFDYDILVSNPPYIPDDEIETLQVEVRQYEPRSALSGGPDGLHIYARLVEQLQQLERKPRLVALEVGQGQHEAVGKMLAKLNEWDEITYVPDLAGIQRHVIAMRRD</sequence>
<dbReference type="SUPFAM" id="SSF53335">
    <property type="entry name" value="S-adenosyl-L-methionine-dependent methyltransferases"/>
    <property type="match status" value="1"/>
</dbReference>
<dbReference type="HAMAP" id="MF_02126">
    <property type="entry name" value="RF_methyltr_PrmC"/>
    <property type="match status" value="1"/>
</dbReference>
<keyword evidence="2 4" id="KW-0808">Transferase</keyword>
<organism evidence="8 9">
    <name type="scientific">Insulibacter thermoxylanivorax</name>
    <dbReference type="NCBI Taxonomy" id="2749268"/>
    <lineage>
        <taxon>Bacteria</taxon>
        <taxon>Bacillati</taxon>
        <taxon>Bacillota</taxon>
        <taxon>Bacilli</taxon>
        <taxon>Bacillales</taxon>
        <taxon>Paenibacillaceae</taxon>
        <taxon>Insulibacter</taxon>
    </lineage>
</organism>
<evidence type="ECO:0000259" key="7">
    <source>
        <dbReference type="Pfam" id="PF17827"/>
    </source>
</evidence>
<dbReference type="InterPro" id="IPR040758">
    <property type="entry name" value="PrmC_N"/>
</dbReference>
<evidence type="ECO:0000256" key="4">
    <source>
        <dbReference type="HAMAP-Rule" id="MF_02126"/>
    </source>
</evidence>
<feature type="domain" description="Methyltransferase" evidence="6">
    <location>
        <begin position="144"/>
        <end position="202"/>
    </location>
</feature>
<reference evidence="8" key="2">
    <citation type="journal article" date="2021" name="Data Brief">
        <title>Draft genome sequence data of the facultative, thermophilic, xylanolytic bacterium Paenibacillus sp. strain DA-C8.</title>
        <authorList>
            <person name="Chhe C."/>
            <person name="Uke A."/>
            <person name="Baramee S."/>
            <person name="Ungkulpasvich U."/>
            <person name="Tachaapaikoon C."/>
            <person name="Pason P."/>
            <person name="Waeonukul R."/>
            <person name="Ratanakhanokchai K."/>
            <person name="Kosugi A."/>
        </authorList>
    </citation>
    <scope>NUCLEOTIDE SEQUENCE</scope>
    <source>
        <strain evidence="8">DA-C8</strain>
    </source>
</reference>
<proteinExistence type="inferred from homology"/>
<dbReference type="PROSITE" id="PS00092">
    <property type="entry name" value="N6_MTASE"/>
    <property type="match status" value="1"/>
</dbReference>
<evidence type="ECO:0000313" key="9">
    <source>
        <dbReference type="Proteomes" id="UP000654993"/>
    </source>
</evidence>
<dbReference type="PANTHER" id="PTHR18895">
    <property type="entry name" value="HEMK METHYLTRANSFERASE"/>
    <property type="match status" value="1"/>
</dbReference>
<dbReference type="GO" id="GO:0032259">
    <property type="term" value="P:methylation"/>
    <property type="evidence" value="ECO:0007669"/>
    <property type="project" value="UniProtKB-KW"/>
</dbReference>
<keyword evidence="1 4" id="KW-0489">Methyltransferase</keyword>
<feature type="domain" description="Release factor glutamine methyltransferase N-terminal" evidence="7">
    <location>
        <begin position="22"/>
        <end position="92"/>
    </location>
</feature>
<feature type="binding site" evidence="4">
    <location>
        <begin position="270"/>
        <end position="273"/>
    </location>
    <ligand>
        <name>substrate</name>
    </ligand>
</feature>
<feature type="binding site" evidence="4">
    <location>
        <begin position="148"/>
        <end position="152"/>
    </location>
    <ligand>
        <name>S-adenosyl-L-methionine</name>
        <dbReference type="ChEBI" id="CHEBI:59789"/>
    </ligand>
</feature>